<dbReference type="PANTHER" id="PTHR26454:SF18">
    <property type="entry name" value="OLFACTORY RECEPTOR 6C76"/>
    <property type="match status" value="1"/>
</dbReference>
<evidence type="ECO:0000256" key="12">
    <source>
        <dbReference type="RuleBase" id="RU000688"/>
    </source>
</evidence>
<evidence type="ECO:0000256" key="1">
    <source>
        <dbReference type="ARBA" id="ARBA00004651"/>
    </source>
</evidence>
<feature type="transmembrane region" description="Helical" evidence="13">
    <location>
        <begin position="25"/>
        <end position="48"/>
    </location>
</feature>
<evidence type="ECO:0000256" key="3">
    <source>
        <dbReference type="ARBA" id="ARBA00022606"/>
    </source>
</evidence>
<dbReference type="SUPFAM" id="SSF81321">
    <property type="entry name" value="Family A G protein-coupled receptor-like"/>
    <property type="match status" value="1"/>
</dbReference>
<feature type="transmembrane region" description="Helical" evidence="13">
    <location>
        <begin position="272"/>
        <end position="291"/>
    </location>
</feature>
<evidence type="ECO:0000259" key="14">
    <source>
        <dbReference type="PROSITE" id="PS50262"/>
    </source>
</evidence>
<sequence length="316" mass="35416">METTNNTLVLEFVLKGFTGGPKVDIIIFTIIMCTFLVILVSNTVIIFVICTNKSLHLPMYIFLVSLSLAETLSNIFVIPKILDIIIAKQLTISRALCFTQSFFYFLLTGSCFLFLGIMSLDRYVAVCHPLRYATIMRKELCVQLVIGSMMMICFSLLYPTVMMSTLPFCGQVLDHLFCDGGALMYAICVDTTFLKVYGIITSGILLTVPLILTTLSYILIVSTVIKIPSKSGRYKTFSTCISHLTMVSVVFGSAIFIEVRPPTYRSVEANKVVSLGTTMLAPLVNPFIYTLRNKNVIDVMKAALRRNRIHTRPRMR</sequence>
<evidence type="ECO:0000256" key="13">
    <source>
        <dbReference type="RuleBase" id="RU363047"/>
    </source>
</evidence>
<evidence type="ECO:0000256" key="10">
    <source>
        <dbReference type="ARBA" id="ARBA00023180"/>
    </source>
</evidence>
<name>A0AAV3ADW3_PYXAD</name>
<keyword evidence="2 13" id="KW-1003">Cell membrane</keyword>
<evidence type="ECO:0000256" key="11">
    <source>
        <dbReference type="ARBA" id="ARBA00023224"/>
    </source>
</evidence>
<evidence type="ECO:0000256" key="2">
    <source>
        <dbReference type="ARBA" id="ARBA00022475"/>
    </source>
</evidence>
<keyword evidence="5 13" id="KW-0552">Olfaction</keyword>
<keyword evidence="11 12" id="KW-0807">Transducer</keyword>
<dbReference type="PANTHER" id="PTHR26454">
    <property type="entry name" value="OLFACTORY RECEPTOR"/>
    <property type="match status" value="1"/>
</dbReference>
<feature type="transmembrane region" description="Helical" evidence="13">
    <location>
        <begin position="140"/>
        <end position="158"/>
    </location>
</feature>
<feature type="transmembrane region" description="Helical" evidence="13">
    <location>
        <begin position="237"/>
        <end position="257"/>
    </location>
</feature>
<dbReference type="Proteomes" id="UP001181693">
    <property type="component" value="Unassembled WGS sequence"/>
</dbReference>
<dbReference type="InterPro" id="IPR047132">
    <property type="entry name" value="Olfact_rcpt_6C-like"/>
</dbReference>
<feature type="domain" description="G-protein coupled receptors family 1 profile" evidence="14">
    <location>
        <begin position="41"/>
        <end position="289"/>
    </location>
</feature>
<evidence type="ECO:0000256" key="7">
    <source>
        <dbReference type="ARBA" id="ARBA00023040"/>
    </source>
</evidence>
<organism evidence="15 16">
    <name type="scientific">Pyxicephalus adspersus</name>
    <name type="common">African bullfrog</name>
    <dbReference type="NCBI Taxonomy" id="30357"/>
    <lineage>
        <taxon>Eukaryota</taxon>
        <taxon>Metazoa</taxon>
        <taxon>Chordata</taxon>
        <taxon>Craniata</taxon>
        <taxon>Vertebrata</taxon>
        <taxon>Euteleostomi</taxon>
        <taxon>Amphibia</taxon>
        <taxon>Batrachia</taxon>
        <taxon>Anura</taxon>
        <taxon>Neobatrachia</taxon>
        <taxon>Ranoidea</taxon>
        <taxon>Pyxicephalidae</taxon>
        <taxon>Pyxicephalinae</taxon>
        <taxon>Pyxicephalus</taxon>
    </lineage>
</organism>
<dbReference type="InterPro" id="IPR017452">
    <property type="entry name" value="GPCR_Rhodpsn_7TM"/>
</dbReference>
<dbReference type="InterPro" id="IPR000276">
    <property type="entry name" value="GPCR_Rhodpsn"/>
</dbReference>
<evidence type="ECO:0000256" key="8">
    <source>
        <dbReference type="ARBA" id="ARBA00023136"/>
    </source>
</evidence>
<feature type="transmembrane region" description="Helical" evidence="13">
    <location>
        <begin position="60"/>
        <end position="82"/>
    </location>
</feature>
<reference evidence="15" key="1">
    <citation type="thesis" date="2020" institute="ProQuest LLC" country="789 East Eisenhower Parkway, Ann Arbor, MI, USA">
        <title>Comparative Genomics and Chromosome Evolution.</title>
        <authorList>
            <person name="Mudd A.B."/>
        </authorList>
    </citation>
    <scope>NUCLEOTIDE SEQUENCE</scope>
    <source>
        <strain evidence="15">1538</strain>
        <tissue evidence="15">Blood</tissue>
    </source>
</reference>
<evidence type="ECO:0000256" key="9">
    <source>
        <dbReference type="ARBA" id="ARBA00023170"/>
    </source>
</evidence>
<evidence type="ECO:0000313" key="16">
    <source>
        <dbReference type="Proteomes" id="UP001181693"/>
    </source>
</evidence>
<evidence type="ECO:0000256" key="5">
    <source>
        <dbReference type="ARBA" id="ARBA00022725"/>
    </source>
</evidence>
<comment type="caution">
    <text evidence="15">The sequence shown here is derived from an EMBL/GenBank/DDBJ whole genome shotgun (WGS) entry which is preliminary data.</text>
</comment>
<feature type="transmembrane region" description="Helical" evidence="13">
    <location>
        <begin position="199"/>
        <end position="225"/>
    </location>
</feature>
<keyword evidence="7 12" id="KW-0297">G-protein coupled receptor</keyword>
<protein>
    <recommendedName>
        <fullName evidence="13">Olfactory receptor</fullName>
    </recommendedName>
</protein>
<keyword evidence="3 13" id="KW-0716">Sensory transduction</keyword>
<keyword evidence="9 12" id="KW-0675">Receptor</keyword>
<evidence type="ECO:0000313" key="15">
    <source>
        <dbReference type="EMBL" id="DBA22581.1"/>
    </source>
</evidence>
<gene>
    <name evidence="15" type="ORF">GDO54_013598</name>
</gene>
<keyword evidence="6 13" id="KW-1133">Transmembrane helix</keyword>
<comment type="subcellular location">
    <subcellularLocation>
        <location evidence="1 13">Cell membrane</location>
        <topology evidence="1 13">Multi-pass membrane protein</topology>
    </subcellularLocation>
</comment>
<dbReference type="PROSITE" id="PS00237">
    <property type="entry name" value="G_PROTEIN_RECEP_F1_1"/>
    <property type="match status" value="1"/>
</dbReference>
<dbReference type="GO" id="GO:0004930">
    <property type="term" value="F:G protein-coupled receptor activity"/>
    <property type="evidence" value="ECO:0007669"/>
    <property type="project" value="UniProtKB-KW"/>
</dbReference>
<evidence type="ECO:0000256" key="4">
    <source>
        <dbReference type="ARBA" id="ARBA00022692"/>
    </source>
</evidence>
<dbReference type="PRINTS" id="PR00245">
    <property type="entry name" value="OLFACTORYR"/>
</dbReference>
<dbReference type="Pfam" id="PF13853">
    <property type="entry name" value="7tm_4"/>
    <property type="match status" value="1"/>
</dbReference>
<evidence type="ECO:0000256" key="6">
    <source>
        <dbReference type="ARBA" id="ARBA00022989"/>
    </source>
</evidence>
<keyword evidence="16" id="KW-1185">Reference proteome</keyword>
<dbReference type="SMART" id="SM01381">
    <property type="entry name" value="7TM_GPCR_Srsx"/>
    <property type="match status" value="1"/>
</dbReference>
<comment type="similarity">
    <text evidence="12">Belongs to the G-protein coupled receptor 1 family.</text>
</comment>
<dbReference type="Gene3D" id="1.20.1070.10">
    <property type="entry name" value="Rhodopsin 7-helix transmembrane proteins"/>
    <property type="match status" value="1"/>
</dbReference>
<dbReference type="AlphaFoldDB" id="A0AAV3ADW3"/>
<proteinExistence type="inferred from homology"/>
<keyword evidence="4 12" id="KW-0812">Transmembrane</keyword>
<dbReference type="PRINTS" id="PR00237">
    <property type="entry name" value="GPCRRHODOPSN"/>
</dbReference>
<dbReference type="GO" id="GO:0004984">
    <property type="term" value="F:olfactory receptor activity"/>
    <property type="evidence" value="ECO:0007669"/>
    <property type="project" value="InterPro"/>
</dbReference>
<dbReference type="GO" id="GO:0005886">
    <property type="term" value="C:plasma membrane"/>
    <property type="evidence" value="ECO:0007669"/>
    <property type="project" value="UniProtKB-SubCell"/>
</dbReference>
<dbReference type="PROSITE" id="PS50262">
    <property type="entry name" value="G_PROTEIN_RECEP_F1_2"/>
    <property type="match status" value="1"/>
</dbReference>
<keyword evidence="8 13" id="KW-0472">Membrane</keyword>
<dbReference type="InterPro" id="IPR000725">
    <property type="entry name" value="Olfact_rcpt"/>
</dbReference>
<keyword evidence="10" id="KW-0325">Glycoprotein</keyword>
<accession>A0AAV3ADW3</accession>
<feature type="transmembrane region" description="Helical" evidence="13">
    <location>
        <begin position="102"/>
        <end position="120"/>
    </location>
</feature>
<dbReference type="FunFam" id="1.20.1070.10:FF:000010">
    <property type="entry name" value="Olfactory receptor"/>
    <property type="match status" value="1"/>
</dbReference>
<dbReference type="EMBL" id="DYDO01000006">
    <property type="protein sequence ID" value="DBA22581.1"/>
    <property type="molecule type" value="Genomic_DNA"/>
</dbReference>